<dbReference type="EMBL" id="BLWD01000001">
    <property type="protein sequence ID" value="GFN06227.1"/>
    <property type="molecule type" value="Genomic_DNA"/>
</dbReference>
<name>A0A7J0CWV2_STRMI</name>
<proteinExistence type="predicted"/>
<protein>
    <submittedName>
        <fullName evidence="2">Uncharacterized protein</fullName>
    </submittedName>
</protein>
<feature type="compositionally biased region" description="Basic and acidic residues" evidence="1">
    <location>
        <begin position="38"/>
        <end position="49"/>
    </location>
</feature>
<feature type="region of interest" description="Disordered" evidence="1">
    <location>
        <begin position="1"/>
        <end position="77"/>
    </location>
</feature>
<organism evidence="2 3">
    <name type="scientific">Streptomyces microflavus</name>
    <name type="common">Streptomyces lipmanii</name>
    <dbReference type="NCBI Taxonomy" id="1919"/>
    <lineage>
        <taxon>Bacteria</taxon>
        <taxon>Bacillati</taxon>
        <taxon>Actinomycetota</taxon>
        <taxon>Actinomycetes</taxon>
        <taxon>Kitasatosporales</taxon>
        <taxon>Streptomycetaceae</taxon>
        <taxon>Streptomyces</taxon>
    </lineage>
</organism>
<evidence type="ECO:0000256" key="1">
    <source>
        <dbReference type="SAM" id="MobiDB-lite"/>
    </source>
</evidence>
<comment type="caution">
    <text evidence="2">The sequence shown here is derived from an EMBL/GenBank/DDBJ whole genome shotgun (WGS) entry which is preliminary data.</text>
</comment>
<reference evidence="2 3" key="1">
    <citation type="submission" date="2020-05" db="EMBL/GenBank/DDBJ databases">
        <title>Whole genome shotgun sequence of Streptomyces microflavus NBRC 13062.</title>
        <authorList>
            <person name="Komaki H."/>
            <person name="Tamura T."/>
        </authorList>
    </citation>
    <scope>NUCLEOTIDE SEQUENCE [LARGE SCALE GENOMIC DNA]</scope>
    <source>
        <strain evidence="2 3">NBRC 13062</strain>
    </source>
</reference>
<evidence type="ECO:0000313" key="3">
    <source>
        <dbReference type="Proteomes" id="UP000498740"/>
    </source>
</evidence>
<gene>
    <name evidence="2" type="ORF">Smic_47830</name>
</gene>
<sequence length="77" mass="8506">MWTATNTARKNSRARRRGQVRLNRAIRGAPMTIPTAKAEVRRPAAERGTPRSAAMDETSPDSMNSEVPWAKTASPRT</sequence>
<feature type="compositionally biased region" description="Basic residues" evidence="1">
    <location>
        <begin position="10"/>
        <end position="19"/>
    </location>
</feature>
<dbReference type="AlphaFoldDB" id="A0A7J0CWV2"/>
<dbReference type="Proteomes" id="UP000498740">
    <property type="component" value="Unassembled WGS sequence"/>
</dbReference>
<evidence type="ECO:0000313" key="2">
    <source>
        <dbReference type="EMBL" id="GFN06227.1"/>
    </source>
</evidence>
<accession>A0A7J0CWV2</accession>